<dbReference type="Pfam" id="PF03098">
    <property type="entry name" value="An_peroxidase"/>
    <property type="match status" value="1"/>
</dbReference>
<evidence type="ECO:0000256" key="5">
    <source>
        <dbReference type="ARBA" id="ARBA00023180"/>
    </source>
</evidence>
<protein>
    <recommendedName>
        <fullName evidence="9">Peroxidase</fullName>
    </recommendedName>
</protein>
<dbReference type="PRINTS" id="PR00457">
    <property type="entry name" value="ANPEROXIDASE"/>
</dbReference>
<dbReference type="Gene3D" id="1.10.640.10">
    <property type="entry name" value="Haem peroxidase domain superfamily, animal type"/>
    <property type="match status" value="1"/>
</dbReference>
<dbReference type="OMA" id="MMSEDNI"/>
<dbReference type="AlphaFoldDB" id="T1J5V8"/>
<dbReference type="PANTHER" id="PTHR11475">
    <property type="entry name" value="OXIDASE/PEROXIDASE"/>
    <property type="match status" value="1"/>
</dbReference>
<feature type="binding site" description="axial binding residue" evidence="6">
    <location>
        <position position="383"/>
    </location>
    <ligand>
        <name>heme b</name>
        <dbReference type="ChEBI" id="CHEBI:60344"/>
    </ligand>
    <ligandPart>
        <name>Fe</name>
        <dbReference type="ChEBI" id="CHEBI:18248"/>
    </ligandPart>
</feature>
<dbReference type="GO" id="GO:0005576">
    <property type="term" value="C:extracellular region"/>
    <property type="evidence" value="ECO:0007669"/>
    <property type="project" value="UniProtKB-SubCell"/>
</dbReference>
<keyword evidence="6" id="KW-0349">Heme</keyword>
<evidence type="ECO:0000256" key="2">
    <source>
        <dbReference type="ARBA" id="ARBA00022525"/>
    </source>
</evidence>
<keyword evidence="6" id="KW-0479">Metal-binding</keyword>
<dbReference type="GO" id="GO:0006979">
    <property type="term" value="P:response to oxidative stress"/>
    <property type="evidence" value="ECO:0007669"/>
    <property type="project" value="InterPro"/>
</dbReference>
<evidence type="ECO:0000313" key="7">
    <source>
        <dbReference type="EnsemblMetazoa" id="SMAR009016-PA"/>
    </source>
</evidence>
<dbReference type="GO" id="GO:0046872">
    <property type="term" value="F:metal ion binding"/>
    <property type="evidence" value="ECO:0007669"/>
    <property type="project" value="UniProtKB-KW"/>
</dbReference>
<keyword evidence="6" id="KW-0408">Iron</keyword>
<keyword evidence="3" id="KW-0575">Peroxidase</keyword>
<dbReference type="PhylomeDB" id="T1J5V8"/>
<keyword evidence="5" id="KW-0325">Glycoprotein</keyword>
<dbReference type="PROSITE" id="PS50292">
    <property type="entry name" value="PEROXIDASE_3"/>
    <property type="match status" value="1"/>
</dbReference>
<dbReference type="InterPro" id="IPR019791">
    <property type="entry name" value="Haem_peroxidase_animal"/>
</dbReference>
<evidence type="ECO:0000256" key="4">
    <source>
        <dbReference type="ARBA" id="ARBA00022729"/>
    </source>
</evidence>
<dbReference type="eggNOG" id="KOG2408">
    <property type="taxonomic scope" value="Eukaryota"/>
</dbReference>
<reference evidence="7" key="2">
    <citation type="submission" date="2015-02" db="UniProtKB">
        <authorList>
            <consortium name="EnsemblMetazoa"/>
        </authorList>
    </citation>
    <scope>IDENTIFICATION</scope>
</reference>
<dbReference type="Proteomes" id="UP000014500">
    <property type="component" value="Unassembled WGS sequence"/>
</dbReference>
<dbReference type="FunFam" id="1.10.640.10:FF:000003">
    <property type="entry name" value="chorion peroxidase"/>
    <property type="match status" value="1"/>
</dbReference>
<dbReference type="PANTHER" id="PTHR11475:SF4">
    <property type="entry name" value="CHORION PEROXIDASE"/>
    <property type="match status" value="1"/>
</dbReference>
<accession>T1J5V8</accession>
<evidence type="ECO:0000256" key="1">
    <source>
        <dbReference type="ARBA" id="ARBA00004613"/>
    </source>
</evidence>
<organism evidence="7 8">
    <name type="scientific">Strigamia maritima</name>
    <name type="common">European centipede</name>
    <name type="synonym">Geophilus maritimus</name>
    <dbReference type="NCBI Taxonomy" id="126957"/>
    <lineage>
        <taxon>Eukaryota</taxon>
        <taxon>Metazoa</taxon>
        <taxon>Ecdysozoa</taxon>
        <taxon>Arthropoda</taxon>
        <taxon>Myriapoda</taxon>
        <taxon>Chilopoda</taxon>
        <taxon>Pleurostigmophora</taxon>
        <taxon>Geophilomorpha</taxon>
        <taxon>Linotaeniidae</taxon>
        <taxon>Strigamia</taxon>
    </lineage>
</organism>
<evidence type="ECO:0000256" key="3">
    <source>
        <dbReference type="ARBA" id="ARBA00022559"/>
    </source>
</evidence>
<dbReference type="GO" id="GO:0020037">
    <property type="term" value="F:heme binding"/>
    <property type="evidence" value="ECO:0007669"/>
    <property type="project" value="InterPro"/>
</dbReference>
<dbReference type="EMBL" id="JH431868">
    <property type="status" value="NOT_ANNOTATED_CDS"/>
    <property type="molecule type" value="Genomic_DNA"/>
</dbReference>
<dbReference type="SUPFAM" id="SSF48113">
    <property type="entry name" value="Heme-dependent peroxidases"/>
    <property type="match status" value="1"/>
</dbReference>
<dbReference type="STRING" id="126957.T1J5V8"/>
<dbReference type="EnsemblMetazoa" id="SMAR009016-RA">
    <property type="protein sequence ID" value="SMAR009016-PA"/>
    <property type="gene ID" value="SMAR009016"/>
</dbReference>
<keyword evidence="4" id="KW-0732">Signal</keyword>
<proteinExistence type="predicted"/>
<dbReference type="InterPro" id="IPR037120">
    <property type="entry name" value="Haem_peroxidase_sf_animal"/>
</dbReference>
<dbReference type="CDD" id="cd09823">
    <property type="entry name" value="peroxinectin_like"/>
    <property type="match status" value="1"/>
</dbReference>
<reference evidence="8" key="1">
    <citation type="submission" date="2011-05" db="EMBL/GenBank/DDBJ databases">
        <authorList>
            <person name="Richards S.R."/>
            <person name="Qu J."/>
            <person name="Jiang H."/>
            <person name="Jhangiani S.N."/>
            <person name="Agravi P."/>
            <person name="Goodspeed R."/>
            <person name="Gross S."/>
            <person name="Mandapat C."/>
            <person name="Jackson L."/>
            <person name="Mathew T."/>
            <person name="Pu L."/>
            <person name="Thornton R."/>
            <person name="Saada N."/>
            <person name="Wilczek-Boney K.B."/>
            <person name="Lee S."/>
            <person name="Kovar C."/>
            <person name="Wu Y."/>
            <person name="Scherer S.E."/>
            <person name="Worley K.C."/>
            <person name="Muzny D.M."/>
            <person name="Gibbs R."/>
        </authorList>
    </citation>
    <scope>NUCLEOTIDE SEQUENCE</scope>
    <source>
        <strain evidence="8">Brora</strain>
    </source>
</reference>
<comment type="subcellular location">
    <subcellularLocation>
        <location evidence="1">Secreted</location>
    </subcellularLocation>
</comment>
<name>T1J5V8_STRMM</name>
<evidence type="ECO:0000313" key="8">
    <source>
        <dbReference type="Proteomes" id="UP000014500"/>
    </source>
</evidence>
<evidence type="ECO:0008006" key="9">
    <source>
        <dbReference type="Google" id="ProtNLM"/>
    </source>
</evidence>
<sequence>MRKDNLYKYKMLQLPLINWLILLLNAPSIFSHPSLLEDNFFHESESVLSRHVRQATCNQADRFRTVDGSCNNLKNTLWGKSRTPYNRFLPAHYRDGRDSPGRRRDGMDLPNAREMTLRLTPDLPIENATLSHMFMMWGQFVGHDVTNKPRAIARGADRTEIKCCETPRNQWPDNCFPVMFPQFDPFYSKFNKSCMEFTRSTPFTGQGFPSNQRQQSNGNTCYIDGSTVYGSTATRAKLLRTFQNGLLKSTPQFGKHLLPKNAADCGPIDVKCFEAGDIRVNMFPGLVSMHTLWMREHNRIATILGQLNPHWDDERIYQETRLIVGAMIQHITFKEYLPKLLGPILIDWWGLTLQDQGFYTGYNPTVDPSISNAFSSAAFRYGHSLVQASFKRYTGEHTPLPSPLLGEEFFNNSAFNKPGEVDRILLGLMNERIREMDNFFTSQLTNHLLDGGEGFGDDLVATTIQRGRDHGIPPYNAWREFCGLPRLRSFNDLRDMMSEDNIKLIEQFYGNVDDIELYPAGLIEWHVLGGIIGPTFSCIVAQQFHNLRNGDRFWYENGGKQASFTMEQLNEIRGVTLARVVCDNTDLARTVQPMALQPPIRSNQRVPCRSLRPLDLSCTNF</sequence>
<dbReference type="GO" id="GO:0004601">
    <property type="term" value="F:peroxidase activity"/>
    <property type="evidence" value="ECO:0007669"/>
    <property type="project" value="UniProtKB-KW"/>
</dbReference>
<dbReference type="InterPro" id="IPR010255">
    <property type="entry name" value="Haem_peroxidase_sf"/>
</dbReference>
<keyword evidence="2" id="KW-0964">Secreted</keyword>
<dbReference type="HOGENOM" id="CLU_006087_5_2_1"/>
<evidence type="ECO:0000256" key="6">
    <source>
        <dbReference type="PIRSR" id="PIRSR619791-2"/>
    </source>
</evidence>
<keyword evidence="8" id="KW-1185">Reference proteome</keyword>
<keyword evidence="3" id="KW-0560">Oxidoreductase</keyword>